<dbReference type="Gene3D" id="3.40.50.1820">
    <property type="entry name" value="alpha/beta hydrolase"/>
    <property type="match status" value="1"/>
</dbReference>
<dbReference type="OrthoDB" id="9796770at2"/>
<dbReference type="PRINTS" id="PR00793">
    <property type="entry name" value="PROAMNOPTASE"/>
</dbReference>
<accession>A0A366KPC0</accession>
<name>A0A366KPC0_9SPHI</name>
<comment type="caution">
    <text evidence="4">The sequence shown here is derived from an EMBL/GenBank/DDBJ whole genome shotgun (WGS) entry which is preliminary data.</text>
</comment>
<dbReference type="RefSeq" id="WP_113951232.1">
    <property type="nucleotide sequence ID" value="NZ_QNQU01000025.1"/>
</dbReference>
<keyword evidence="5" id="KW-1185">Reference proteome</keyword>
<protein>
    <recommendedName>
        <fullName evidence="3">AB hydrolase-1 domain-containing protein</fullName>
    </recommendedName>
</protein>
<dbReference type="InterPro" id="IPR000073">
    <property type="entry name" value="AB_hydrolase_1"/>
</dbReference>
<dbReference type="Proteomes" id="UP000252081">
    <property type="component" value="Unassembled WGS sequence"/>
</dbReference>
<evidence type="ECO:0000313" key="4">
    <source>
        <dbReference type="EMBL" id="RBQ03113.1"/>
    </source>
</evidence>
<dbReference type="InterPro" id="IPR029058">
    <property type="entry name" value="AB_hydrolase_fold"/>
</dbReference>
<dbReference type="PANTHER" id="PTHR43798">
    <property type="entry name" value="MONOACYLGLYCEROL LIPASE"/>
    <property type="match status" value="1"/>
</dbReference>
<dbReference type="InterPro" id="IPR050266">
    <property type="entry name" value="AB_hydrolase_sf"/>
</dbReference>
<feature type="domain" description="AB hydrolase-1" evidence="3">
    <location>
        <begin position="79"/>
        <end position="186"/>
    </location>
</feature>
<evidence type="ECO:0000256" key="1">
    <source>
        <dbReference type="ARBA" id="ARBA00010088"/>
    </source>
</evidence>
<evidence type="ECO:0000259" key="3">
    <source>
        <dbReference type="Pfam" id="PF00561"/>
    </source>
</evidence>
<dbReference type="SUPFAM" id="SSF53474">
    <property type="entry name" value="alpha/beta-Hydrolases"/>
    <property type="match status" value="1"/>
</dbReference>
<proteinExistence type="inferred from homology"/>
<gene>
    <name evidence="4" type="ORF">DRW42_23035</name>
</gene>
<dbReference type="GO" id="GO:0006508">
    <property type="term" value="P:proteolysis"/>
    <property type="evidence" value="ECO:0007669"/>
    <property type="project" value="InterPro"/>
</dbReference>
<dbReference type="Pfam" id="PF00561">
    <property type="entry name" value="Abhydrolase_1"/>
    <property type="match status" value="1"/>
</dbReference>
<dbReference type="PANTHER" id="PTHR43798:SF33">
    <property type="entry name" value="HYDROLASE, PUTATIVE (AFU_ORTHOLOGUE AFUA_2G14860)-RELATED"/>
    <property type="match status" value="1"/>
</dbReference>
<dbReference type="InterPro" id="IPR002410">
    <property type="entry name" value="Peptidase_S33"/>
</dbReference>
<sequence>MNYFSKLFLFIFFNILIFSSCRKETVENLSDVKTAAANKKTMAAAVNQNATNVDEKIIVKQDEESMPVWLYGNANSNTIILMVHGGPGDIVTSYRTVNQCIAFKRLETNYIVAYWQQRASGESQGPDNPKYYTIPQYAKDCDKVVDVLLAKYPGKQIVLMGHSWGGMLTSYYLRTPARRAKIKAWVDIAGVHNGVGLIELSVQDLNAEANKRIALNQNVDYWTGVKKNISSNPYSSNPISYDCIKNIEEVIVKVYPIYPNTARALNSNRYIFPVEIKTDNNSYLRSYALPTLVLWGKYDFSVSKQIRDQALANSGSKKLVNKEFMASSHLPMFQEPAEFAAAIENFIKSF</sequence>
<reference evidence="4 5" key="1">
    <citation type="submission" date="2018-07" db="EMBL/GenBank/DDBJ databases">
        <title>A draft genome of a endophytic bacteria, a new species of Pedobacter.</title>
        <authorList>
            <person name="Zhang Z.D."/>
            <person name="Chen Z.J."/>
        </authorList>
    </citation>
    <scope>NUCLEOTIDE SEQUENCE [LARGE SCALE GENOMIC DNA]</scope>
    <source>
        <strain evidence="4 5">RS10</strain>
    </source>
</reference>
<dbReference type="AlphaFoldDB" id="A0A366KPC0"/>
<keyword evidence="2" id="KW-0378">Hydrolase</keyword>
<evidence type="ECO:0000256" key="2">
    <source>
        <dbReference type="ARBA" id="ARBA00022801"/>
    </source>
</evidence>
<dbReference type="PROSITE" id="PS51257">
    <property type="entry name" value="PROKAR_LIPOPROTEIN"/>
    <property type="match status" value="1"/>
</dbReference>
<organism evidence="4 5">
    <name type="scientific">Pedobacter miscanthi</name>
    <dbReference type="NCBI Taxonomy" id="2259170"/>
    <lineage>
        <taxon>Bacteria</taxon>
        <taxon>Pseudomonadati</taxon>
        <taxon>Bacteroidota</taxon>
        <taxon>Sphingobacteriia</taxon>
        <taxon>Sphingobacteriales</taxon>
        <taxon>Sphingobacteriaceae</taxon>
        <taxon>Pedobacter</taxon>
    </lineage>
</organism>
<dbReference type="EMBL" id="QNQU01000025">
    <property type="protein sequence ID" value="RBQ03113.1"/>
    <property type="molecule type" value="Genomic_DNA"/>
</dbReference>
<dbReference type="GO" id="GO:0008233">
    <property type="term" value="F:peptidase activity"/>
    <property type="evidence" value="ECO:0007669"/>
    <property type="project" value="InterPro"/>
</dbReference>
<evidence type="ECO:0000313" key="5">
    <source>
        <dbReference type="Proteomes" id="UP000252081"/>
    </source>
</evidence>
<dbReference type="GO" id="GO:0016020">
    <property type="term" value="C:membrane"/>
    <property type="evidence" value="ECO:0007669"/>
    <property type="project" value="TreeGrafter"/>
</dbReference>
<comment type="similarity">
    <text evidence="1">Belongs to the peptidase S33 family.</text>
</comment>